<dbReference type="Proteomes" id="UP000216063">
    <property type="component" value="Unassembled WGS sequence"/>
</dbReference>
<organism evidence="4 5">
    <name type="scientific">Mycolicibacterium sphagni</name>
    <dbReference type="NCBI Taxonomy" id="1786"/>
    <lineage>
        <taxon>Bacteria</taxon>
        <taxon>Bacillati</taxon>
        <taxon>Actinomycetota</taxon>
        <taxon>Actinomycetes</taxon>
        <taxon>Mycobacteriales</taxon>
        <taxon>Mycobacteriaceae</taxon>
        <taxon>Mycolicibacterium</taxon>
    </lineage>
</organism>
<comment type="caution">
    <text evidence="4">The sequence shown here is derived from an EMBL/GenBank/DDBJ whole genome shotgun (WGS) entry which is preliminary data.</text>
</comment>
<dbReference type="InterPro" id="IPR001753">
    <property type="entry name" value="Enoyl-CoA_hydra/iso"/>
</dbReference>
<dbReference type="CDD" id="cd06558">
    <property type="entry name" value="crotonase-like"/>
    <property type="match status" value="1"/>
</dbReference>
<keyword evidence="5" id="KW-1185">Reference proteome</keyword>
<dbReference type="EMBL" id="NOZR01000023">
    <property type="protein sequence ID" value="OYN76224.1"/>
    <property type="molecule type" value="Genomic_DNA"/>
</dbReference>
<name>A0A255DAC8_9MYCO</name>
<dbReference type="GO" id="GO:0004165">
    <property type="term" value="F:delta(3)-delta(2)-enoyl-CoA isomerase activity"/>
    <property type="evidence" value="ECO:0007669"/>
    <property type="project" value="UniProtKB-ARBA"/>
</dbReference>
<evidence type="ECO:0000256" key="3">
    <source>
        <dbReference type="ARBA" id="ARBA00023235"/>
    </source>
</evidence>
<proteinExistence type="predicted"/>
<dbReference type="OrthoDB" id="8452484at2"/>
<keyword evidence="2" id="KW-0576">Peroxisome</keyword>
<keyword evidence="3" id="KW-0413">Isomerase</keyword>
<evidence type="ECO:0000313" key="4">
    <source>
        <dbReference type="EMBL" id="OYN76224.1"/>
    </source>
</evidence>
<reference evidence="4 5" key="1">
    <citation type="submission" date="2017-07" db="EMBL/GenBank/DDBJ databases">
        <title>The new phylogeny of genus Mycobacterium.</title>
        <authorList>
            <person name="Tortoli E."/>
            <person name="Trovato A."/>
            <person name="Cirillo D.M."/>
        </authorList>
    </citation>
    <scope>NUCLEOTIDE SEQUENCE [LARGE SCALE GENOMIC DNA]</scope>
    <source>
        <strain evidence="4 5">ATCC 33027</strain>
    </source>
</reference>
<dbReference type="PANTHER" id="PTHR43684:SF1">
    <property type="entry name" value="ENOYL-COA DELTA ISOMERASE 2"/>
    <property type="match status" value="1"/>
</dbReference>
<dbReference type="InterPro" id="IPR051053">
    <property type="entry name" value="ECH/Chromodomain_protein"/>
</dbReference>
<dbReference type="PANTHER" id="PTHR43684">
    <property type="match status" value="1"/>
</dbReference>
<dbReference type="Pfam" id="PF00378">
    <property type="entry name" value="ECH_1"/>
    <property type="match status" value="1"/>
</dbReference>
<comment type="subcellular location">
    <subcellularLocation>
        <location evidence="1">Peroxisome</location>
    </subcellularLocation>
</comment>
<dbReference type="InterPro" id="IPR029045">
    <property type="entry name" value="ClpP/crotonase-like_dom_sf"/>
</dbReference>
<sequence>MLFGCAPLSEGPSMTDTICTTTHHGIVTVTLNRPHVRNALRLREFDRLIQIVDTVADDPELRVLLLTGTGETFCAGGDLKESATLGPEELAEHPVHRLTERLTRFPKVLIAAVHGAAAGFGATMLLHADAVVAGPLARIATPFASLGVPAEAGSSLLLPAIAGPRVAARMLLFGERIGAAEAHACGLVSHLVDGDREAVVASAQELATAIVAMPAGAVESNKHLLRAAHEAPLQEALRRERTELSAMLPRRV</sequence>
<dbReference type="SUPFAM" id="SSF52096">
    <property type="entry name" value="ClpP/crotonase"/>
    <property type="match status" value="1"/>
</dbReference>
<evidence type="ECO:0000256" key="1">
    <source>
        <dbReference type="ARBA" id="ARBA00004275"/>
    </source>
</evidence>
<evidence type="ECO:0000256" key="2">
    <source>
        <dbReference type="ARBA" id="ARBA00023140"/>
    </source>
</evidence>
<dbReference type="Gene3D" id="3.90.226.10">
    <property type="entry name" value="2-enoyl-CoA Hydratase, Chain A, domain 1"/>
    <property type="match status" value="1"/>
</dbReference>
<evidence type="ECO:0008006" key="6">
    <source>
        <dbReference type="Google" id="ProtNLM"/>
    </source>
</evidence>
<evidence type="ECO:0000313" key="5">
    <source>
        <dbReference type="Proteomes" id="UP000216063"/>
    </source>
</evidence>
<protein>
    <recommendedName>
        <fullName evidence="6">Enoyl-CoA hydratase</fullName>
    </recommendedName>
</protein>
<gene>
    <name evidence="4" type="ORF">CG716_23055</name>
</gene>
<accession>A0A255DAC8</accession>
<dbReference type="AlphaFoldDB" id="A0A255DAC8"/>